<dbReference type="InterPro" id="IPR003439">
    <property type="entry name" value="ABC_transporter-like_ATP-bd"/>
</dbReference>
<dbReference type="GO" id="GO:0016887">
    <property type="term" value="F:ATP hydrolysis activity"/>
    <property type="evidence" value="ECO:0007669"/>
    <property type="project" value="InterPro"/>
</dbReference>
<name>A0A239T0N9_9STRE</name>
<keyword evidence="1" id="KW-0813">Transport</keyword>
<keyword evidence="6" id="KW-1185">Reference proteome</keyword>
<proteinExistence type="predicted"/>
<dbReference type="RefSeq" id="WP_018374161.1">
    <property type="nucleotide sequence ID" value="NZ_LT906439.1"/>
</dbReference>
<dbReference type="PANTHER" id="PTHR42939">
    <property type="entry name" value="ABC TRANSPORTER ATP-BINDING PROTEIN ALBC-RELATED"/>
    <property type="match status" value="1"/>
</dbReference>
<organism evidence="5 6">
    <name type="scientific">Streptococcus merionis</name>
    <dbReference type="NCBI Taxonomy" id="400065"/>
    <lineage>
        <taxon>Bacteria</taxon>
        <taxon>Bacillati</taxon>
        <taxon>Bacillota</taxon>
        <taxon>Bacilli</taxon>
        <taxon>Lactobacillales</taxon>
        <taxon>Streptococcaceae</taxon>
        <taxon>Streptococcus</taxon>
    </lineage>
</organism>
<evidence type="ECO:0000313" key="5">
    <source>
        <dbReference type="EMBL" id="SNU91156.1"/>
    </source>
</evidence>
<dbReference type="Proteomes" id="UP000215185">
    <property type="component" value="Chromosome 1"/>
</dbReference>
<dbReference type="OrthoDB" id="9804819at2"/>
<dbReference type="PANTHER" id="PTHR42939:SF1">
    <property type="entry name" value="ABC TRANSPORTER ATP-BINDING PROTEIN ALBC-RELATED"/>
    <property type="match status" value="1"/>
</dbReference>
<dbReference type="eggNOG" id="COG1131">
    <property type="taxonomic scope" value="Bacteria"/>
</dbReference>
<evidence type="ECO:0000256" key="3">
    <source>
        <dbReference type="ARBA" id="ARBA00022840"/>
    </source>
</evidence>
<evidence type="ECO:0000256" key="2">
    <source>
        <dbReference type="ARBA" id="ARBA00022741"/>
    </source>
</evidence>
<sequence>MTNVIEIRHLQKYYGKHMGVRDVSLSVEEGEIFGFLGSNGAGKSTTIRCLLGLIHKTSGEMTLFGNQYGSLADALHHIGYMPSEAMFYPKMKVKEVIDFAAKARGMDCSQEAERLCQILDVPVNKKIEDLSLGNRKKVSIVCALQHKPDLLILDEPTSGLDPLMQERFFGLVKEACAKGATCFLSSHVLSEIKNYCNRVAIIKDGELLTVDSVENLTHTQAKQVRVWKNGQEETFVHTGSSQELLVRLANLAPDDFLVEEPSLEELFMQYYEEGAHDSTQA</sequence>
<evidence type="ECO:0000313" key="6">
    <source>
        <dbReference type="Proteomes" id="UP000215185"/>
    </source>
</evidence>
<evidence type="ECO:0000259" key="4">
    <source>
        <dbReference type="PROSITE" id="PS50893"/>
    </source>
</evidence>
<dbReference type="GO" id="GO:0005524">
    <property type="term" value="F:ATP binding"/>
    <property type="evidence" value="ECO:0007669"/>
    <property type="project" value="UniProtKB-KW"/>
</dbReference>
<dbReference type="InterPro" id="IPR027417">
    <property type="entry name" value="P-loop_NTPase"/>
</dbReference>
<dbReference type="EMBL" id="LT906439">
    <property type="protein sequence ID" value="SNU91156.1"/>
    <property type="molecule type" value="Genomic_DNA"/>
</dbReference>
<dbReference type="Gene3D" id="3.40.50.300">
    <property type="entry name" value="P-loop containing nucleotide triphosphate hydrolases"/>
    <property type="match status" value="1"/>
</dbReference>
<evidence type="ECO:0000256" key="1">
    <source>
        <dbReference type="ARBA" id="ARBA00022448"/>
    </source>
</evidence>
<dbReference type="InterPro" id="IPR051782">
    <property type="entry name" value="ABC_Transporter_VariousFunc"/>
</dbReference>
<keyword evidence="2" id="KW-0547">Nucleotide-binding</keyword>
<dbReference type="STRING" id="1123308.GCA_000380085_01630"/>
<dbReference type="KEGG" id="smen:SAMEA4412692_2186"/>
<protein>
    <submittedName>
        <fullName evidence="5">ABC transporter ATP-binding protein</fullName>
    </submittedName>
</protein>
<dbReference type="PROSITE" id="PS50893">
    <property type="entry name" value="ABC_TRANSPORTER_2"/>
    <property type="match status" value="1"/>
</dbReference>
<reference evidence="5 6" key="1">
    <citation type="submission" date="2017-06" db="EMBL/GenBank/DDBJ databases">
        <authorList>
            <consortium name="Pathogen Informatics"/>
        </authorList>
    </citation>
    <scope>NUCLEOTIDE SEQUENCE [LARGE SCALE GENOMIC DNA]</scope>
    <source>
        <strain evidence="5 6">NCTC13788</strain>
    </source>
</reference>
<dbReference type="SUPFAM" id="SSF52540">
    <property type="entry name" value="P-loop containing nucleoside triphosphate hydrolases"/>
    <property type="match status" value="1"/>
</dbReference>
<dbReference type="SMART" id="SM00382">
    <property type="entry name" value="AAA"/>
    <property type="match status" value="1"/>
</dbReference>
<feature type="domain" description="ABC transporter" evidence="4">
    <location>
        <begin position="5"/>
        <end position="229"/>
    </location>
</feature>
<accession>A0A239T0N9</accession>
<dbReference type="InterPro" id="IPR003593">
    <property type="entry name" value="AAA+_ATPase"/>
</dbReference>
<dbReference type="CDD" id="cd03230">
    <property type="entry name" value="ABC_DR_subfamily_A"/>
    <property type="match status" value="1"/>
</dbReference>
<dbReference type="Pfam" id="PF00005">
    <property type="entry name" value="ABC_tran"/>
    <property type="match status" value="1"/>
</dbReference>
<dbReference type="AlphaFoldDB" id="A0A239T0N9"/>
<dbReference type="InterPro" id="IPR017871">
    <property type="entry name" value="ABC_transporter-like_CS"/>
</dbReference>
<dbReference type="PROSITE" id="PS00211">
    <property type="entry name" value="ABC_TRANSPORTER_1"/>
    <property type="match status" value="1"/>
</dbReference>
<keyword evidence="3 5" id="KW-0067">ATP-binding</keyword>
<gene>
    <name evidence="5" type="primary">ybhF_5</name>
    <name evidence="5" type="ORF">SAMEA4412692_02186</name>
</gene>